<evidence type="ECO:0000313" key="3">
    <source>
        <dbReference type="Proteomes" id="UP000324222"/>
    </source>
</evidence>
<sequence length="154" mass="17361">MLRGPATTPKHQRRSLGSPYPLLLKHNGLPGIRIPQQDFGTSYTHAPKPRRSHQPLCQDDDQPCREDPVEEAATVEEEEEEGEDEIVDVEGSDSDQPLPDVELPPEDEEGWTAPFVYYDRGVVLRSPTRLSQSAPTQLRDRDSRSARHPACHFV</sequence>
<evidence type="ECO:0000313" key="2">
    <source>
        <dbReference type="EMBL" id="MPC77242.1"/>
    </source>
</evidence>
<comment type="caution">
    <text evidence="2">The sequence shown here is derived from an EMBL/GenBank/DDBJ whole genome shotgun (WGS) entry which is preliminary data.</text>
</comment>
<evidence type="ECO:0000256" key="1">
    <source>
        <dbReference type="SAM" id="MobiDB-lite"/>
    </source>
</evidence>
<dbReference type="AlphaFoldDB" id="A0A5B7I0J5"/>
<dbReference type="EMBL" id="VSRR010045384">
    <property type="protein sequence ID" value="MPC77242.1"/>
    <property type="molecule type" value="Genomic_DNA"/>
</dbReference>
<accession>A0A5B7I0J5</accession>
<name>A0A5B7I0J5_PORTR</name>
<feature type="region of interest" description="Disordered" evidence="1">
    <location>
        <begin position="1"/>
        <end position="110"/>
    </location>
</feature>
<proteinExistence type="predicted"/>
<feature type="region of interest" description="Disordered" evidence="1">
    <location>
        <begin position="128"/>
        <end position="154"/>
    </location>
</feature>
<gene>
    <name evidence="2" type="ORF">E2C01_071691</name>
</gene>
<reference evidence="2 3" key="1">
    <citation type="submission" date="2019-05" db="EMBL/GenBank/DDBJ databases">
        <title>Another draft genome of Portunus trituberculatus and its Hox gene families provides insights of decapod evolution.</title>
        <authorList>
            <person name="Jeong J.-H."/>
            <person name="Song I."/>
            <person name="Kim S."/>
            <person name="Choi T."/>
            <person name="Kim D."/>
            <person name="Ryu S."/>
            <person name="Kim W."/>
        </authorList>
    </citation>
    <scope>NUCLEOTIDE SEQUENCE [LARGE SCALE GENOMIC DNA]</scope>
    <source>
        <tissue evidence="2">Muscle</tissue>
    </source>
</reference>
<organism evidence="2 3">
    <name type="scientific">Portunus trituberculatus</name>
    <name type="common">Swimming crab</name>
    <name type="synonym">Neptunus trituberculatus</name>
    <dbReference type="NCBI Taxonomy" id="210409"/>
    <lineage>
        <taxon>Eukaryota</taxon>
        <taxon>Metazoa</taxon>
        <taxon>Ecdysozoa</taxon>
        <taxon>Arthropoda</taxon>
        <taxon>Crustacea</taxon>
        <taxon>Multicrustacea</taxon>
        <taxon>Malacostraca</taxon>
        <taxon>Eumalacostraca</taxon>
        <taxon>Eucarida</taxon>
        <taxon>Decapoda</taxon>
        <taxon>Pleocyemata</taxon>
        <taxon>Brachyura</taxon>
        <taxon>Eubrachyura</taxon>
        <taxon>Portunoidea</taxon>
        <taxon>Portunidae</taxon>
        <taxon>Portuninae</taxon>
        <taxon>Portunus</taxon>
    </lineage>
</organism>
<keyword evidence="3" id="KW-1185">Reference proteome</keyword>
<dbReference type="Proteomes" id="UP000324222">
    <property type="component" value="Unassembled WGS sequence"/>
</dbReference>
<protein>
    <submittedName>
        <fullName evidence="2">Uncharacterized protein</fullName>
    </submittedName>
</protein>
<feature type="compositionally biased region" description="Acidic residues" evidence="1">
    <location>
        <begin position="68"/>
        <end position="93"/>
    </location>
</feature>